<sequence length="129" mass="14869">AGRDHSQQIINSIFSPIISVVKSFSYFSKFIPITDINNNDEDEEKEKSSYHSEKLYEKELTNLKNDLKNQEMISNSEIAKIKETLKDLTGDDDDLKASIKSLELAIKALGKIKTTFELTRQFWIGNYQF</sequence>
<comment type="caution">
    <text evidence="1">The sequence shown here is derived from an EMBL/GenBank/DDBJ whole genome shotgun (WGS) entry which is preliminary data.</text>
</comment>
<reference evidence="1 2" key="1">
    <citation type="journal article" date="2018" name="Sci. Rep.">
        <title>Genomic signatures of local adaptation to the degree of environmental predictability in rotifers.</title>
        <authorList>
            <person name="Franch-Gras L."/>
            <person name="Hahn C."/>
            <person name="Garcia-Roger E.M."/>
            <person name="Carmona M.J."/>
            <person name="Serra M."/>
            <person name="Gomez A."/>
        </authorList>
    </citation>
    <scope>NUCLEOTIDE SEQUENCE [LARGE SCALE GENOMIC DNA]</scope>
    <source>
        <strain evidence="1">HYR1</strain>
    </source>
</reference>
<protein>
    <submittedName>
        <fullName evidence="1">Uncharacterized protein</fullName>
    </submittedName>
</protein>
<name>A0A3M7S6N0_BRAPC</name>
<gene>
    <name evidence="1" type="ORF">BpHYR1_034742</name>
</gene>
<evidence type="ECO:0000313" key="1">
    <source>
        <dbReference type="EMBL" id="RNA31319.1"/>
    </source>
</evidence>
<dbReference type="AlphaFoldDB" id="A0A3M7S6N0"/>
<dbReference type="OrthoDB" id="10373474at2759"/>
<organism evidence="1 2">
    <name type="scientific">Brachionus plicatilis</name>
    <name type="common">Marine rotifer</name>
    <name type="synonym">Brachionus muelleri</name>
    <dbReference type="NCBI Taxonomy" id="10195"/>
    <lineage>
        <taxon>Eukaryota</taxon>
        <taxon>Metazoa</taxon>
        <taxon>Spiralia</taxon>
        <taxon>Gnathifera</taxon>
        <taxon>Rotifera</taxon>
        <taxon>Eurotatoria</taxon>
        <taxon>Monogononta</taxon>
        <taxon>Pseudotrocha</taxon>
        <taxon>Ploima</taxon>
        <taxon>Brachionidae</taxon>
        <taxon>Brachionus</taxon>
    </lineage>
</organism>
<proteinExistence type="predicted"/>
<dbReference type="PANTHER" id="PTHR37508:SF1">
    <property type="entry name" value="TRANSMEMBRANE PROTEIN"/>
    <property type="match status" value="1"/>
</dbReference>
<feature type="non-terminal residue" evidence="1">
    <location>
        <position position="1"/>
    </location>
</feature>
<evidence type="ECO:0000313" key="2">
    <source>
        <dbReference type="Proteomes" id="UP000276133"/>
    </source>
</evidence>
<dbReference type="EMBL" id="REGN01001954">
    <property type="protein sequence ID" value="RNA31319.1"/>
    <property type="molecule type" value="Genomic_DNA"/>
</dbReference>
<keyword evidence="2" id="KW-1185">Reference proteome</keyword>
<accession>A0A3M7S6N0</accession>
<dbReference type="Proteomes" id="UP000276133">
    <property type="component" value="Unassembled WGS sequence"/>
</dbReference>
<dbReference type="PANTHER" id="PTHR37508">
    <property type="entry name" value="TRANSMEMBRANE PROTEIN"/>
    <property type="match status" value="1"/>
</dbReference>